<dbReference type="GeneID" id="37071891"/>
<dbReference type="AlphaFoldDB" id="A0A319A392"/>
<dbReference type="RefSeq" id="XP_025427914.1">
    <property type="nucleotide sequence ID" value="XM_025570663.1"/>
</dbReference>
<reference evidence="2 3" key="1">
    <citation type="submission" date="2016-12" db="EMBL/GenBank/DDBJ databases">
        <title>The genomes of Aspergillus section Nigri reveals drivers in fungal speciation.</title>
        <authorList>
            <consortium name="DOE Joint Genome Institute"/>
            <person name="Vesth T.C."/>
            <person name="Nybo J."/>
            <person name="Theobald S."/>
            <person name="Brandl J."/>
            <person name="Frisvad J.C."/>
            <person name="Nielsen K.F."/>
            <person name="Lyhne E.K."/>
            <person name="Kogle M.E."/>
            <person name="Kuo A."/>
            <person name="Riley R."/>
            <person name="Clum A."/>
            <person name="Nolan M."/>
            <person name="Lipzen A."/>
            <person name="Salamov A."/>
            <person name="Henrissat B."/>
            <person name="Wiebenga A."/>
            <person name="De Vries R.P."/>
            <person name="Grigoriev I.V."/>
            <person name="Mortensen U.H."/>
            <person name="Andersen M.R."/>
            <person name="Baker S.E."/>
        </authorList>
    </citation>
    <scope>NUCLEOTIDE SEQUENCE [LARGE SCALE GENOMIC DNA]</scope>
    <source>
        <strain evidence="2 3">JOP 1030-1</strain>
    </source>
</reference>
<keyword evidence="1" id="KW-0472">Membrane</keyword>
<evidence type="ECO:0000256" key="1">
    <source>
        <dbReference type="SAM" id="Phobius"/>
    </source>
</evidence>
<evidence type="ECO:0000313" key="2">
    <source>
        <dbReference type="EMBL" id="PYH41932.1"/>
    </source>
</evidence>
<evidence type="ECO:0000313" key="3">
    <source>
        <dbReference type="Proteomes" id="UP000248349"/>
    </source>
</evidence>
<keyword evidence="1" id="KW-0812">Transmembrane</keyword>
<gene>
    <name evidence="2" type="ORF">BP01DRAFT_155719</name>
</gene>
<dbReference type="Proteomes" id="UP000248349">
    <property type="component" value="Unassembled WGS sequence"/>
</dbReference>
<feature type="transmembrane region" description="Helical" evidence="1">
    <location>
        <begin position="41"/>
        <end position="61"/>
    </location>
</feature>
<keyword evidence="1" id="KW-1133">Transmembrane helix</keyword>
<feature type="transmembrane region" description="Helical" evidence="1">
    <location>
        <begin position="68"/>
        <end position="89"/>
    </location>
</feature>
<organism evidence="2 3">
    <name type="scientific">Aspergillus saccharolyticus JOP 1030-1</name>
    <dbReference type="NCBI Taxonomy" id="1450539"/>
    <lineage>
        <taxon>Eukaryota</taxon>
        <taxon>Fungi</taxon>
        <taxon>Dikarya</taxon>
        <taxon>Ascomycota</taxon>
        <taxon>Pezizomycotina</taxon>
        <taxon>Eurotiomycetes</taxon>
        <taxon>Eurotiomycetidae</taxon>
        <taxon>Eurotiales</taxon>
        <taxon>Aspergillaceae</taxon>
        <taxon>Aspergillus</taxon>
        <taxon>Aspergillus subgen. Circumdati</taxon>
    </lineage>
</organism>
<sequence>MGFSSNYGVPLLAVAACSCCSIAAAAAAAAAVTAWTKPCRALFRGFGALLAVFFFFLFFAFHLPSFPLFPTIFFPLLLLSLSLCLSHSLNCLTHHQFHLVTFRRLTTSYFILVLQGPDSGATPLWSSPLQPTSANYQVSTN</sequence>
<keyword evidence="3" id="KW-1185">Reference proteome</keyword>
<name>A0A319A392_9EURO</name>
<proteinExistence type="predicted"/>
<protein>
    <submittedName>
        <fullName evidence="2">Uncharacterized protein</fullName>
    </submittedName>
</protein>
<dbReference type="EMBL" id="KZ821257">
    <property type="protein sequence ID" value="PYH41932.1"/>
    <property type="molecule type" value="Genomic_DNA"/>
</dbReference>
<accession>A0A319A392</accession>